<gene>
    <name evidence="6" type="ORF">KDAU_11700</name>
</gene>
<dbReference type="PANTHER" id="PTHR30346:SF28">
    <property type="entry name" value="HTH-TYPE TRANSCRIPTIONAL REGULATOR CYNR"/>
    <property type="match status" value="1"/>
</dbReference>
<evidence type="ECO:0000256" key="2">
    <source>
        <dbReference type="ARBA" id="ARBA00023015"/>
    </source>
</evidence>
<evidence type="ECO:0000256" key="1">
    <source>
        <dbReference type="ARBA" id="ARBA00009437"/>
    </source>
</evidence>
<dbReference type="Gene3D" id="3.40.50.1820">
    <property type="entry name" value="alpha/beta hydrolase"/>
    <property type="match status" value="1"/>
</dbReference>
<dbReference type="EMBL" id="BIFQ01000001">
    <property type="protein sequence ID" value="GCE03841.1"/>
    <property type="molecule type" value="Genomic_DNA"/>
</dbReference>
<dbReference type="Proteomes" id="UP000287224">
    <property type="component" value="Unassembled WGS sequence"/>
</dbReference>
<sequence>MQLRQLEYVVALIQWKTMRKAAQHLYVSEATISQQIRELETELGLSIFQREGNPLEPGLDLQVMTDTAYVETQHSFDQFTTAEPLEAHLKALRKPLLVIFGAEDQIAVGAANDLYEYHMVPGVQVIVLPGVGHSPQVEAPNKTAELIVAFLNNRP</sequence>
<dbReference type="Pfam" id="PF00126">
    <property type="entry name" value="HTH_1"/>
    <property type="match status" value="1"/>
</dbReference>
<dbReference type="GO" id="GO:0003700">
    <property type="term" value="F:DNA-binding transcription factor activity"/>
    <property type="evidence" value="ECO:0007669"/>
    <property type="project" value="InterPro"/>
</dbReference>
<dbReference type="SUPFAM" id="SSF46785">
    <property type="entry name" value="Winged helix' DNA-binding domain"/>
    <property type="match status" value="1"/>
</dbReference>
<name>A0A401ZAD8_9CHLR</name>
<dbReference type="SUPFAM" id="SSF53474">
    <property type="entry name" value="alpha/beta-Hydrolases"/>
    <property type="match status" value="1"/>
</dbReference>
<dbReference type="GO" id="GO:0032993">
    <property type="term" value="C:protein-DNA complex"/>
    <property type="evidence" value="ECO:0007669"/>
    <property type="project" value="TreeGrafter"/>
</dbReference>
<dbReference type="Gene3D" id="1.10.10.10">
    <property type="entry name" value="Winged helix-like DNA-binding domain superfamily/Winged helix DNA-binding domain"/>
    <property type="match status" value="1"/>
</dbReference>
<evidence type="ECO:0000259" key="5">
    <source>
        <dbReference type="PROSITE" id="PS50931"/>
    </source>
</evidence>
<feature type="domain" description="HTH lysR-type" evidence="5">
    <location>
        <begin position="1"/>
        <end position="58"/>
    </location>
</feature>
<dbReference type="InterPro" id="IPR036390">
    <property type="entry name" value="WH_DNA-bd_sf"/>
</dbReference>
<evidence type="ECO:0000313" key="6">
    <source>
        <dbReference type="EMBL" id="GCE03841.1"/>
    </source>
</evidence>
<dbReference type="GO" id="GO:0003677">
    <property type="term" value="F:DNA binding"/>
    <property type="evidence" value="ECO:0007669"/>
    <property type="project" value="UniProtKB-KW"/>
</dbReference>
<dbReference type="InterPro" id="IPR036388">
    <property type="entry name" value="WH-like_DNA-bd_sf"/>
</dbReference>
<keyword evidence="3" id="KW-0238">DNA-binding</keyword>
<comment type="caution">
    <text evidence="6">The sequence shown here is derived from an EMBL/GenBank/DDBJ whole genome shotgun (WGS) entry which is preliminary data.</text>
</comment>
<dbReference type="PANTHER" id="PTHR30346">
    <property type="entry name" value="TRANSCRIPTIONAL DUAL REGULATOR HCAR-RELATED"/>
    <property type="match status" value="1"/>
</dbReference>
<keyword evidence="7" id="KW-1185">Reference proteome</keyword>
<dbReference type="InterPro" id="IPR000073">
    <property type="entry name" value="AB_hydrolase_1"/>
</dbReference>
<accession>A0A401ZAD8</accession>
<evidence type="ECO:0000313" key="7">
    <source>
        <dbReference type="Proteomes" id="UP000287224"/>
    </source>
</evidence>
<proteinExistence type="inferred from homology"/>
<comment type="similarity">
    <text evidence="1">Belongs to the LysR transcriptional regulatory family.</text>
</comment>
<protein>
    <recommendedName>
        <fullName evidence="5">HTH lysR-type domain-containing protein</fullName>
    </recommendedName>
</protein>
<evidence type="ECO:0000256" key="4">
    <source>
        <dbReference type="ARBA" id="ARBA00023163"/>
    </source>
</evidence>
<dbReference type="InterPro" id="IPR000847">
    <property type="entry name" value="LysR_HTH_N"/>
</dbReference>
<dbReference type="Pfam" id="PF12697">
    <property type="entry name" value="Abhydrolase_6"/>
    <property type="match status" value="1"/>
</dbReference>
<organism evidence="6 7">
    <name type="scientific">Dictyobacter aurantiacus</name>
    <dbReference type="NCBI Taxonomy" id="1936993"/>
    <lineage>
        <taxon>Bacteria</taxon>
        <taxon>Bacillati</taxon>
        <taxon>Chloroflexota</taxon>
        <taxon>Ktedonobacteria</taxon>
        <taxon>Ktedonobacterales</taxon>
        <taxon>Dictyobacteraceae</taxon>
        <taxon>Dictyobacter</taxon>
    </lineage>
</organism>
<dbReference type="PRINTS" id="PR00039">
    <property type="entry name" value="HTHLYSR"/>
</dbReference>
<dbReference type="PROSITE" id="PS50931">
    <property type="entry name" value="HTH_LYSR"/>
    <property type="match status" value="1"/>
</dbReference>
<keyword evidence="2" id="KW-0805">Transcription regulation</keyword>
<keyword evidence="4" id="KW-0804">Transcription</keyword>
<dbReference type="AlphaFoldDB" id="A0A401ZAD8"/>
<reference evidence="7" key="1">
    <citation type="submission" date="2018-12" db="EMBL/GenBank/DDBJ databases">
        <title>Tengunoibacter tsumagoiensis gen. nov., sp. nov., Dictyobacter kobayashii sp. nov., D. alpinus sp. nov., and D. joshuensis sp. nov. and description of Dictyobacteraceae fam. nov. within the order Ktedonobacterales isolated from Tengu-no-mugimeshi.</title>
        <authorList>
            <person name="Wang C.M."/>
            <person name="Zheng Y."/>
            <person name="Sakai Y."/>
            <person name="Toyoda A."/>
            <person name="Minakuchi Y."/>
            <person name="Abe K."/>
            <person name="Yokota A."/>
            <person name="Yabe S."/>
        </authorList>
    </citation>
    <scope>NUCLEOTIDE SEQUENCE [LARGE SCALE GENOMIC DNA]</scope>
    <source>
        <strain evidence="7">S-27</strain>
    </source>
</reference>
<dbReference type="OrthoDB" id="9808398at2"/>
<dbReference type="RefSeq" id="WP_160145668.1">
    <property type="nucleotide sequence ID" value="NZ_BIFQ01000001.1"/>
</dbReference>
<evidence type="ECO:0000256" key="3">
    <source>
        <dbReference type="ARBA" id="ARBA00023125"/>
    </source>
</evidence>
<dbReference type="InterPro" id="IPR029058">
    <property type="entry name" value="AB_hydrolase_fold"/>
</dbReference>